<dbReference type="AlphaFoldDB" id="A0A7I7YXF4"/>
<evidence type="ECO:0000313" key="3">
    <source>
        <dbReference type="EMBL" id="BBZ46595.1"/>
    </source>
</evidence>
<sequence>MQLRYLSVAMLVVEAGGDPWQLNEGLQTGRPALIDHLARAFRDAGQSTAASEAAFDEARRRFEASWNRDRGANPVNDSAEVRRVTVSLGLQAAQLSCVSVDLERIAAMLAESQRQAAWYVTALEHDLTDIDAEIGTGCGDVDDLCDDAVAETRAVLLCVRQIRADYSTALHDALSRLRDDGVPPADVEVADTLLVPSADTSAQQVKDWWDALSDGQKRLLVDQHPTELGNLDGIPAEVRGQVNASVLNDDLNRVEDAARGRGLRPEVLRDNASNDIGNDVFANPQRYGLTGDDVTRYRNAVKTNDGLRHDEGIGAVPPRPVMLWAYDPLAFKGKGRAAISIGDPDKARNTTVIVPGTNGGVKWGWLADEQNDAVNLYDQSSKADPVRPAAVLAWIGYDAPEFDGRRWELAIADPARLQQVGTPWIAREGAALLAGDVNGLTVTHDAAVASHTAVVGYSYGATTVADAFAGGRMRADDAVLIGCPGTDLASGASDFHLGGGKLYVGAASTDAISWIGETGSGAPNAVNDLLGRPLGPRVGLGPDPAHEGFGAVRFRAEVAGSRNVVPWFDDHLNYFDVGSEALHNMTEIAVGHGDDLAREGMTAPYRGDARVTTPGQVHTPFGTLPLPHLEIRAPITVDPEWDRPAGSVTNRHGF</sequence>
<protein>
    <submittedName>
        <fullName evidence="3">Uncharacterized protein</fullName>
    </submittedName>
</protein>
<name>A0A7I7YXF4_9MYCO</name>
<organism evidence="3 4">
    <name type="scientific">Mycobacterium parmense</name>
    <dbReference type="NCBI Taxonomy" id="185642"/>
    <lineage>
        <taxon>Bacteria</taxon>
        <taxon>Bacillati</taxon>
        <taxon>Actinomycetota</taxon>
        <taxon>Actinomycetes</taxon>
        <taxon>Mycobacteriales</taxon>
        <taxon>Mycobacteriaceae</taxon>
        <taxon>Mycobacterium</taxon>
        <taxon>Mycobacterium simiae complex</taxon>
    </lineage>
</organism>
<dbReference type="EMBL" id="AP022614">
    <property type="protein sequence ID" value="BBZ46595.1"/>
    <property type="molecule type" value="Genomic_DNA"/>
</dbReference>
<keyword evidence="4" id="KW-1185">Reference proteome</keyword>
<dbReference type="RefSeq" id="WP_085268199.1">
    <property type="nucleotide sequence ID" value="NZ_AP022614.1"/>
</dbReference>
<evidence type="ECO:0000259" key="2">
    <source>
        <dbReference type="Pfam" id="PF22905"/>
    </source>
</evidence>
<dbReference type="Proteomes" id="UP000467105">
    <property type="component" value="Chromosome"/>
</dbReference>
<dbReference type="InterPro" id="IPR054469">
    <property type="entry name" value="Pred_hydrolase_N"/>
</dbReference>
<gene>
    <name evidence="3" type="ORF">MPRM_38760</name>
</gene>
<feature type="domain" description="Predicted hydrolase N-terminal" evidence="2">
    <location>
        <begin position="1"/>
        <end position="178"/>
    </location>
</feature>
<evidence type="ECO:0000313" key="4">
    <source>
        <dbReference type="Proteomes" id="UP000467105"/>
    </source>
</evidence>
<dbReference type="Pfam" id="PF22905">
    <property type="entry name" value="Hydro_N_hd"/>
    <property type="match status" value="1"/>
</dbReference>
<proteinExistence type="predicted"/>
<dbReference type="InterPro" id="IPR010427">
    <property type="entry name" value="DUF1023"/>
</dbReference>
<accession>A0A7I7YXF4</accession>
<feature type="domain" description="DUF1023" evidence="1">
    <location>
        <begin position="333"/>
        <end position="513"/>
    </location>
</feature>
<dbReference type="OrthoDB" id="5969911at2"/>
<evidence type="ECO:0000259" key="1">
    <source>
        <dbReference type="Pfam" id="PF06259"/>
    </source>
</evidence>
<dbReference type="Pfam" id="PF06259">
    <property type="entry name" value="Abhydrolase_8"/>
    <property type="match status" value="1"/>
</dbReference>
<reference evidence="3 4" key="1">
    <citation type="journal article" date="2019" name="Emerg. Microbes Infect.">
        <title>Comprehensive subspecies identification of 175 nontuberculous mycobacteria species based on 7547 genomic profiles.</title>
        <authorList>
            <person name="Matsumoto Y."/>
            <person name="Kinjo T."/>
            <person name="Motooka D."/>
            <person name="Nabeya D."/>
            <person name="Jung N."/>
            <person name="Uechi K."/>
            <person name="Horii T."/>
            <person name="Iida T."/>
            <person name="Fujita J."/>
            <person name="Nakamura S."/>
        </authorList>
    </citation>
    <scope>NUCLEOTIDE SEQUENCE [LARGE SCALE GENOMIC DNA]</scope>
    <source>
        <strain evidence="3 4">JCM 14742</strain>
    </source>
</reference>